<reference evidence="1" key="1">
    <citation type="submission" date="2022-04" db="EMBL/GenBank/DDBJ databases">
        <title>Halocatena sp. nov., isolated from a salt lake.</title>
        <authorList>
            <person name="Cui H.-L."/>
        </authorList>
    </citation>
    <scope>NUCLEOTIDE SEQUENCE</scope>
    <source>
        <strain evidence="1">AD-1</strain>
    </source>
</reference>
<dbReference type="GeneID" id="71926734"/>
<dbReference type="Proteomes" id="UP000831768">
    <property type="component" value="Chromosome"/>
</dbReference>
<dbReference type="EMBL" id="CP096019">
    <property type="protein sequence ID" value="UPM43187.1"/>
    <property type="molecule type" value="Genomic_DNA"/>
</dbReference>
<protein>
    <submittedName>
        <fullName evidence="1">Uncharacterized protein</fullName>
    </submittedName>
</protein>
<evidence type="ECO:0000313" key="1">
    <source>
        <dbReference type="EMBL" id="UPM43187.1"/>
    </source>
</evidence>
<dbReference type="RefSeq" id="WP_247993855.1">
    <property type="nucleotide sequence ID" value="NZ_CP096019.1"/>
</dbReference>
<name>A0A8U0A5K0_9EURY</name>
<dbReference type="AlphaFoldDB" id="A0A8U0A5K0"/>
<evidence type="ECO:0000313" key="2">
    <source>
        <dbReference type="Proteomes" id="UP000831768"/>
    </source>
</evidence>
<keyword evidence="2" id="KW-1185">Reference proteome</keyword>
<sequence length="76" mass="7904">MTAPTSVGIDPKPNELSAANDGSVIYTTLPSLGFESFGKRTGAEGARSGDEWIPLVAVTRTISGILNRWVLSVVAG</sequence>
<dbReference type="KEGG" id="haad:MW046_01765"/>
<gene>
    <name evidence="1" type="ORF">MW046_01765</name>
</gene>
<proteinExistence type="predicted"/>
<organism evidence="1 2">
    <name type="scientific">Halocatena salina</name>
    <dbReference type="NCBI Taxonomy" id="2934340"/>
    <lineage>
        <taxon>Archaea</taxon>
        <taxon>Methanobacteriati</taxon>
        <taxon>Methanobacteriota</taxon>
        <taxon>Stenosarchaea group</taxon>
        <taxon>Halobacteria</taxon>
        <taxon>Halobacteriales</taxon>
        <taxon>Natronomonadaceae</taxon>
        <taxon>Halocatena</taxon>
    </lineage>
</organism>
<accession>A0A8U0A5K0</accession>